<dbReference type="OrthoDB" id="9772100at2"/>
<dbReference type="PROSITE" id="PS50887">
    <property type="entry name" value="GGDEF"/>
    <property type="match status" value="1"/>
</dbReference>
<keyword evidence="4" id="KW-0472">Membrane</keyword>
<dbReference type="Gene3D" id="3.30.70.270">
    <property type="match status" value="1"/>
</dbReference>
<dbReference type="NCBIfam" id="TIGR00254">
    <property type="entry name" value="GGDEF"/>
    <property type="match status" value="1"/>
</dbReference>
<dbReference type="InterPro" id="IPR013783">
    <property type="entry name" value="Ig-like_fold"/>
</dbReference>
<evidence type="ECO:0000259" key="6">
    <source>
        <dbReference type="PROSITE" id="PS50887"/>
    </source>
</evidence>
<comment type="cofactor">
    <cofactor evidence="1">
        <name>Mg(2+)</name>
        <dbReference type="ChEBI" id="CHEBI:18420"/>
    </cofactor>
</comment>
<dbReference type="Pfam" id="PF07495">
    <property type="entry name" value="Y_Y_Y"/>
    <property type="match status" value="1"/>
</dbReference>
<dbReference type="CDD" id="cd01949">
    <property type="entry name" value="GGDEF"/>
    <property type="match status" value="1"/>
</dbReference>
<dbReference type="PANTHER" id="PTHR45138">
    <property type="entry name" value="REGULATORY COMPONENTS OF SENSORY TRANSDUCTION SYSTEM"/>
    <property type="match status" value="1"/>
</dbReference>
<keyword evidence="4" id="KW-1133">Transmembrane helix</keyword>
<feature type="domain" description="GGDEF" evidence="6">
    <location>
        <begin position="893"/>
        <end position="1025"/>
    </location>
</feature>
<comment type="caution">
    <text evidence="7">The sequence shown here is derived from an EMBL/GenBank/DDBJ whole genome shotgun (WGS) entry which is preliminary data.</text>
</comment>
<dbReference type="InterPro" id="IPR029787">
    <property type="entry name" value="Nucleotide_cyclase"/>
</dbReference>
<dbReference type="InterPro" id="IPR050469">
    <property type="entry name" value="Diguanylate_Cyclase"/>
</dbReference>
<evidence type="ECO:0000256" key="2">
    <source>
        <dbReference type="ARBA" id="ARBA00012528"/>
    </source>
</evidence>
<evidence type="ECO:0000313" key="7">
    <source>
        <dbReference type="EMBL" id="RUO18364.1"/>
    </source>
</evidence>
<dbReference type="GO" id="GO:1902201">
    <property type="term" value="P:negative regulation of bacterial-type flagellum-dependent cell motility"/>
    <property type="evidence" value="ECO:0007669"/>
    <property type="project" value="TreeGrafter"/>
</dbReference>
<dbReference type="Gene3D" id="2.130.10.10">
    <property type="entry name" value="YVTN repeat-like/Quinoprotein amine dehydrogenase"/>
    <property type="match status" value="3"/>
</dbReference>
<dbReference type="InterPro" id="IPR043128">
    <property type="entry name" value="Rev_trsase/Diguanyl_cyclase"/>
</dbReference>
<dbReference type="Gene3D" id="2.60.40.10">
    <property type="entry name" value="Immunoglobulins"/>
    <property type="match status" value="1"/>
</dbReference>
<dbReference type="SMART" id="SM00267">
    <property type="entry name" value="GGDEF"/>
    <property type="match status" value="1"/>
</dbReference>
<dbReference type="PANTHER" id="PTHR45138:SF24">
    <property type="entry name" value="DIGUANYLATE CYCLASE DGCC-RELATED"/>
    <property type="match status" value="1"/>
</dbReference>
<reference evidence="7 8" key="1">
    <citation type="journal article" date="2011" name="Front. Microbiol.">
        <title>Genomic signatures of strain selection and enhancement in Bacillus atrophaeus var. globigii, a historical biowarfare simulant.</title>
        <authorList>
            <person name="Gibbons H.S."/>
            <person name="Broomall S.M."/>
            <person name="McNew L.A."/>
            <person name="Daligault H."/>
            <person name="Chapman C."/>
            <person name="Bruce D."/>
            <person name="Karavis M."/>
            <person name="Krepps M."/>
            <person name="McGregor P.A."/>
            <person name="Hong C."/>
            <person name="Park K.H."/>
            <person name="Akmal A."/>
            <person name="Feldman A."/>
            <person name="Lin J.S."/>
            <person name="Chang W.E."/>
            <person name="Higgs B.W."/>
            <person name="Demirev P."/>
            <person name="Lindquist J."/>
            <person name="Liem A."/>
            <person name="Fochler E."/>
            <person name="Read T.D."/>
            <person name="Tapia R."/>
            <person name="Johnson S."/>
            <person name="Bishop-Lilly K.A."/>
            <person name="Detter C."/>
            <person name="Han C."/>
            <person name="Sozhamannan S."/>
            <person name="Rosenzweig C.N."/>
            <person name="Skowronski E.W."/>
        </authorList>
    </citation>
    <scope>NUCLEOTIDE SEQUENCE [LARGE SCALE GENOMIC DNA]</scope>
    <source>
        <strain evidence="7 8">AK5</strain>
    </source>
</reference>
<feature type="transmembrane region" description="Helical" evidence="4">
    <location>
        <begin position="817"/>
        <end position="834"/>
    </location>
</feature>
<evidence type="ECO:0000256" key="4">
    <source>
        <dbReference type="SAM" id="Phobius"/>
    </source>
</evidence>
<dbReference type="GO" id="GO:0043709">
    <property type="term" value="P:cell adhesion involved in single-species biofilm formation"/>
    <property type="evidence" value="ECO:0007669"/>
    <property type="project" value="TreeGrafter"/>
</dbReference>
<dbReference type="SUPFAM" id="SSF55073">
    <property type="entry name" value="Nucleotide cyclase"/>
    <property type="match status" value="1"/>
</dbReference>
<evidence type="ECO:0000256" key="5">
    <source>
        <dbReference type="SAM" id="SignalP"/>
    </source>
</evidence>
<keyword evidence="8" id="KW-1185">Reference proteome</keyword>
<feature type="coiled-coil region" evidence="3">
    <location>
        <begin position="838"/>
        <end position="865"/>
    </location>
</feature>
<gene>
    <name evidence="7" type="ORF">CWE06_10935</name>
</gene>
<dbReference type="SUPFAM" id="SSF63829">
    <property type="entry name" value="Calcium-dependent phosphotriesterase"/>
    <property type="match status" value="3"/>
</dbReference>
<dbReference type="InterPro" id="IPR015943">
    <property type="entry name" value="WD40/YVTN_repeat-like_dom_sf"/>
</dbReference>
<dbReference type="Proteomes" id="UP000288212">
    <property type="component" value="Unassembled WGS sequence"/>
</dbReference>
<dbReference type="InterPro" id="IPR000160">
    <property type="entry name" value="GGDEF_dom"/>
</dbReference>
<dbReference type="FunFam" id="3.30.70.270:FF:000001">
    <property type="entry name" value="Diguanylate cyclase domain protein"/>
    <property type="match status" value="1"/>
</dbReference>
<dbReference type="AlphaFoldDB" id="A0A432VQ97"/>
<keyword evidence="3" id="KW-0175">Coiled coil</keyword>
<feature type="signal peptide" evidence="5">
    <location>
        <begin position="1"/>
        <end position="41"/>
    </location>
</feature>
<sequence>MRQSLKPSSNQSECLFKSTTSSLLQCAFIVLLGVQALSAFAAQLPDTKSPDTISSDTISSNNNANIFPQLPELSKPITQYTLTSWNTRDGLPHNSVNKITQTADGYLWLATWEGPVRFNGRTFTVFDDLDQLQMEETGVIDIQPDSSGYGVIASGPRGGITTFRHGRWQALESAPDFVNETATTSNGEIWAVASNAGVVRYFPDGQRQIYSMVDGLPDGYAFRVYIVHQQSPMSVHPDAVYFDEIWVATQRGVARFNQDTNQFEILELLPAELFRDLIRLRTGHLVATSASGLYFCLPDLSACEVYPEAIDGIITSIHEGLNGELWFGTFAHGLGRITSDGIDYLTVEHGLPNQHVLDVFQDSEGNIWASTHGGLAQLRDALFTSFTRVQGVKGNFIRSVQEAADGAVWVGSNEGLTRILGSQITPIDHPEQLANVSVLSLARYQDLGLLIGTYTDGLLLLIDNQVLAQFGREQGLFIPEVRAVVYDSAADIIWAGSPEGLFALRFNGSGFEQLQHFTVASGLAADFVSSLEIDSEGTLWVGSITGLSQLTRIYHDSEEWQTQAIDLSAFTVAQNLFAIFQHHERLWFATDRGILIHELSDQSWHWLSREHGLPFDKFFSVNFDADEALWIGSSRGIVRVPAEQWQAFLNGESNQVVPVVYGSTDGMVSNQINSGGPSSVRDSSGQLWFASAAGTVVIDPEDIEGHGITPPPVVIDGVYVDGQAIADVSQIPNRFGRIEFRYSGLGFRMTQQLQYRVQLVGFDSDWIRRDQQTYSEYTALPSGRYEFVVQTRYPGSEWSPAVSYYFQVTPRYYEYPWFWGGIIIVIMLLGYLFIRIRVSALERSRNELKRLVQEQTKELQALANEDVLTKLPNRRAFDHALRANLHKATKLHQPLCLAILDLDHFKLINDRHLHAVGDQVLKRVGQIIRDNIRDQDYAARWGGEEFAIVFGNTSESEGVVICERIRKAIESADYSDIASNVQPTLSIGMACRIGQEGHSTMLIHADKALYQAKEQGRNRVCVFRK</sequence>
<name>A0A432VQ97_9GAMM</name>
<dbReference type="EC" id="2.7.7.65" evidence="2"/>
<proteinExistence type="predicted"/>
<evidence type="ECO:0000256" key="1">
    <source>
        <dbReference type="ARBA" id="ARBA00001946"/>
    </source>
</evidence>
<keyword evidence="4" id="KW-0812">Transmembrane</keyword>
<dbReference type="GO" id="GO:0052621">
    <property type="term" value="F:diguanylate cyclase activity"/>
    <property type="evidence" value="ECO:0007669"/>
    <property type="project" value="UniProtKB-EC"/>
</dbReference>
<keyword evidence="5" id="KW-0732">Signal</keyword>
<dbReference type="Pfam" id="PF00990">
    <property type="entry name" value="GGDEF"/>
    <property type="match status" value="1"/>
</dbReference>
<dbReference type="InterPro" id="IPR011110">
    <property type="entry name" value="Reg_prop"/>
</dbReference>
<dbReference type="InterPro" id="IPR011123">
    <property type="entry name" value="Y_Y_Y"/>
</dbReference>
<feature type="chain" id="PRO_5019555345" description="diguanylate cyclase" evidence="5">
    <location>
        <begin position="42"/>
        <end position="1025"/>
    </location>
</feature>
<dbReference type="GO" id="GO:0005886">
    <property type="term" value="C:plasma membrane"/>
    <property type="evidence" value="ECO:0007669"/>
    <property type="project" value="TreeGrafter"/>
</dbReference>
<accession>A0A432VQ97</accession>
<evidence type="ECO:0000256" key="3">
    <source>
        <dbReference type="SAM" id="Coils"/>
    </source>
</evidence>
<dbReference type="EMBL" id="PIPI01000009">
    <property type="protein sequence ID" value="RUO18364.1"/>
    <property type="molecule type" value="Genomic_DNA"/>
</dbReference>
<organism evidence="7 8">
    <name type="scientific">Aliidiomarina haloalkalitolerans</name>
    <dbReference type="NCBI Taxonomy" id="859059"/>
    <lineage>
        <taxon>Bacteria</taxon>
        <taxon>Pseudomonadati</taxon>
        <taxon>Pseudomonadota</taxon>
        <taxon>Gammaproteobacteria</taxon>
        <taxon>Alteromonadales</taxon>
        <taxon>Idiomarinaceae</taxon>
        <taxon>Aliidiomarina</taxon>
    </lineage>
</organism>
<protein>
    <recommendedName>
        <fullName evidence="2">diguanylate cyclase</fullName>
        <ecNumber evidence="2">2.7.7.65</ecNumber>
    </recommendedName>
</protein>
<dbReference type="Pfam" id="PF07494">
    <property type="entry name" value="Reg_prop"/>
    <property type="match status" value="2"/>
</dbReference>
<evidence type="ECO:0000313" key="8">
    <source>
        <dbReference type="Proteomes" id="UP000288212"/>
    </source>
</evidence>